<dbReference type="GO" id="GO:0009451">
    <property type="term" value="P:RNA modification"/>
    <property type="evidence" value="ECO:0007669"/>
    <property type="project" value="InterPro"/>
</dbReference>
<dbReference type="Gene3D" id="1.25.40.10">
    <property type="entry name" value="Tetratricopeptide repeat domain"/>
    <property type="match status" value="4"/>
</dbReference>
<dbReference type="NCBIfam" id="TIGR00756">
    <property type="entry name" value="PPR"/>
    <property type="match status" value="7"/>
</dbReference>
<reference evidence="4" key="1">
    <citation type="submission" date="2016-06" db="EMBL/GenBank/DDBJ databases">
        <title>Parallel loss of symbiosis genes in relatives of nitrogen-fixing non-legume Parasponia.</title>
        <authorList>
            <person name="Van Velzen R."/>
            <person name="Holmer R."/>
            <person name="Bu F."/>
            <person name="Rutten L."/>
            <person name="Van Zeijl A."/>
            <person name="Liu W."/>
            <person name="Santuari L."/>
            <person name="Cao Q."/>
            <person name="Sharma T."/>
            <person name="Shen D."/>
            <person name="Roswanjaya Y."/>
            <person name="Wardhani T."/>
            <person name="Kalhor M.S."/>
            <person name="Jansen J."/>
            <person name="Van den Hoogen J."/>
            <person name="Gungor B."/>
            <person name="Hartog M."/>
            <person name="Hontelez J."/>
            <person name="Verver J."/>
            <person name="Yang W.-C."/>
            <person name="Schijlen E."/>
            <person name="Repin R."/>
            <person name="Schilthuizen M."/>
            <person name="Schranz E."/>
            <person name="Heidstra R."/>
            <person name="Miyata K."/>
            <person name="Fedorova E."/>
            <person name="Kohlen W."/>
            <person name="Bisseling T."/>
            <person name="Smit S."/>
            <person name="Geurts R."/>
        </authorList>
    </citation>
    <scope>NUCLEOTIDE SEQUENCE [LARGE SCALE GENOMIC DNA]</scope>
    <source>
        <strain evidence="4">cv. WU1-14</strain>
    </source>
</reference>
<keyword evidence="1" id="KW-0677">Repeat</keyword>
<dbReference type="AlphaFoldDB" id="A0A2P5CWD9"/>
<dbReference type="FunFam" id="1.25.40.10:FF:000470">
    <property type="entry name" value="Pentatricopeptide repeat-containing protein At5g66520"/>
    <property type="match status" value="1"/>
</dbReference>
<comment type="caution">
    <text evidence="3">The sequence shown here is derived from an EMBL/GenBank/DDBJ whole genome shotgun (WGS) entry which is preliminary data.</text>
</comment>
<dbReference type="Pfam" id="PF01535">
    <property type="entry name" value="PPR"/>
    <property type="match status" value="2"/>
</dbReference>
<dbReference type="InterPro" id="IPR046960">
    <property type="entry name" value="PPR_At4g14850-like_plant"/>
</dbReference>
<feature type="repeat" description="PPR" evidence="2">
    <location>
        <begin position="178"/>
        <end position="208"/>
    </location>
</feature>
<name>A0A2P5CWD9_PARAD</name>
<dbReference type="PANTHER" id="PTHR47926:SF391">
    <property type="entry name" value="TETRATRICOPEPTIDE-LIKE HELICAL DOMAIN SUPERFAMILY"/>
    <property type="match status" value="1"/>
</dbReference>
<gene>
    <name evidence="3" type="ORF">PanWU01x14_116710</name>
</gene>
<accession>A0A2P5CWD9</accession>
<evidence type="ECO:0000256" key="1">
    <source>
        <dbReference type="ARBA" id="ARBA00022737"/>
    </source>
</evidence>
<dbReference type="Pfam" id="PF20431">
    <property type="entry name" value="E_motif"/>
    <property type="match status" value="1"/>
</dbReference>
<dbReference type="FunFam" id="1.25.40.10:FF:000941">
    <property type="entry name" value="Pentatricopeptide repeat-containing protein At5g15300"/>
    <property type="match status" value="1"/>
</dbReference>
<dbReference type="FunFam" id="1.25.40.10:FF:000090">
    <property type="entry name" value="Pentatricopeptide repeat-containing protein, chloroplastic"/>
    <property type="match status" value="1"/>
</dbReference>
<dbReference type="Proteomes" id="UP000237105">
    <property type="component" value="Unassembled WGS sequence"/>
</dbReference>
<keyword evidence="4" id="KW-1185">Reference proteome</keyword>
<dbReference type="PROSITE" id="PS51375">
    <property type="entry name" value="PPR"/>
    <property type="match status" value="5"/>
</dbReference>
<dbReference type="EMBL" id="JXTB01000088">
    <property type="protein sequence ID" value="PON65357.1"/>
    <property type="molecule type" value="Genomic_DNA"/>
</dbReference>
<dbReference type="InterPro" id="IPR002885">
    <property type="entry name" value="PPR_rpt"/>
</dbReference>
<sequence length="545" mass="61005">MFRNRTNDRSTYRHKKSGLWQRCTSLRALKQVHASMVVNGFNSNASALREFVFAAAVAISCTIDYAHQVFAYIPEPDTFMWNTIIRGSARSGNPLNAISLYSQMESRDVVPDCFTFPYLLKACTKLSWVKLGFGIHGKVVKFGFESNKILRNSLIHFHANCGDLNVATALFDQSDKTDVVAWSALTAGYARRGDLDVARRLFDQMPVRDLVSWNVMITGYAKQGEMDSARRLFNEVPRRDVVTWNAVIAGYVSCGSNMQALEMFEEMRSVGEKPDEVTMLSLLSACTDLGDLDVGQKMHYSLLEKGPRDLSILLGNALIDMYAKCGSIERALEVFKGMTNKDISTWNSVIGGLAFHGHAVDAVNLFKDMLRSKIRPNEITFVGVLVACSHAGKVEEGKRYFNLMRSEYNIEPNIKHYGCMVDILSRAGLLNEAFEFVETMAVEPNAIVWRTLLGACRIHGNVELGRHANEQLLRMRTNESGDYVLLSNIYASQGEWDGVEKVRKSMDDSEVTKEAGFSLIEANSLSIKQFLFDSKAKSNSRNQGC</sequence>
<dbReference type="PANTHER" id="PTHR47926">
    <property type="entry name" value="PENTATRICOPEPTIDE REPEAT-CONTAINING PROTEIN"/>
    <property type="match status" value="1"/>
</dbReference>
<organism evidence="3 4">
    <name type="scientific">Parasponia andersonii</name>
    <name type="common">Sponia andersonii</name>
    <dbReference type="NCBI Taxonomy" id="3476"/>
    <lineage>
        <taxon>Eukaryota</taxon>
        <taxon>Viridiplantae</taxon>
        <taxon>Streptophyta</taxon>
        <taxon>Embryophyta</taxon>
        <taxon>Tracheophyta</taxon>
        <taxon>Spermatophyta</taxon>
        <taxon>Magnoliopsida</taxon>
        <taxon>eudicotyledons</taxon>
        <taxon>Gunneridae</taxon>
        <taxon>Pentapetalae</taxon>
        <taxon>rosids</taxon>
        <taxon>fabids</taxon>
        <taxon>Rosales</taxon>
        <taxon>Cannabaceae</taxon>
        <taxon>Parasponia</taxon>
    </lineage>
</organism>
<dbReference type="Pfam" id="PF13041">
    <property type="entry name" value="PPR_2"/>
    <property type="match status" value="3"/>
</dbReference>
<dbReference type="GO" id="GO:0003723">
    <property type="term" value="F:RNA binding"/>
    <property type="evidence" value="ECO:0007669"/>
    <property type="project" value="InterPro"/>
</dbReference>
<dbReference type="OrthoDB" id="185373at2759"/>
<dbReference type="InterPro" id="IPR046848">
    <property type="entry name" value="E_motif"/>
</dbReference>
<evidence type="ECO:0000313" key="4">
    <source>
        <dbReference type="Proteomes" id="UP000237105"/>
    </source>
</evidence>
<evidence type="ECO:0000256" key="2">
    <source>
        <dbReference type="PROSITE-ProRule" id="PRU00708"/>
    </source>
</evidence>
<feature type="repeat" description="PPR" evidence="2">
    <location>
        <begin position="342"/>
        <end position="376"/>
    </location>
</feature>
<feature type="repeat" description="PPR" evidence="2">
    <location>
        <begin position="240"/>
        <end position="274"/>
    </location>
</feature>
<dbReference type="InterPro" id="IPR011990">
    <property type="entry name" value="TPR-like_helical_dom_sf"/>
</dbReference>
<proteinExistence type="predicted"/>
<dbReference type="STRING" id="3476.A0A2P5CWD9"/>
<protein>
    <submittedName>
        <fullName evidence="3">Pentatricopeptide repeat</fullName>
    </submittedName>
</protein>
<feature type="repeat" description="PPR" evidence="2">
    <location>
        <begin position="209"/>
        <end position="239"/>
    </location>
</feature>
<evidence type="ECO:0000313" key="3">
    <source>
        <dbReference type="EMBL" id="PON65357.1"/>
    </source>
</evidence>
<feature type="repeat" description="PPR" evidence="2">
    <location>
        <begin position="77"/>
        <end position="111"/>
    </location>
</feature>